<proteinExistence type="inferred from homology"/>
<dbReference type="GO" id="GO:0030246">
    <property type="term" value="F:carbohydrate binding"/>
    <property type="evidence" value="ECO:0007669"/>
    <property type="project" value="InterPro"/>
</dbReference>
<comment type="subcellular location">
    <subcellularLocation>
        <location evidence="1">Membrane</location>
    </subcellularLocation>
</comment>
<dbReference type="Gene3D" id="3.20.20.80">
    <property type="entry name" value="Glycosidases"/>
    <property type="match status" value="1"/>
</dbReference>
<dbReference type="PANTHER" id="PTHR22762">
    <property type="entry name" value="ALPHA-GLUCOSIDASE"/>
    <property type="match status" value="1"/>
</dbReference>
<dbReference type="Pfam" id="PF00088">
    <property type="entry name" value="Trefoil"/>
    <property type="match status" value="1"/>
</dbReference>
<protein>
    <recommendedName>
        <fullName evidence="11">P-type domain-containing protein</fullName>
    </recommendedName>
</protein>
<dbReference type="OrthoDB" id="1334205at2759"/>
<accession>E9H648</accession>
<dbReference type="Pfam" id="PF13802">
    <property type="entry name" value="Gal_mutarotas_2"/>
    <property type="match status" value="1"/>
</dbReference>
<feature type="transmembrane region" description="Helical" evidence="10">
    <location>
        <begin position="40"/>
        <end position="63"/>
    </location>
</feature>
<evidence type="ECO:0000256" key="8">
    <source>
        <dbReference type="PROSITE-ProRule" id="PRU00779"/>
    </source>
</evidence>
<organism evidence="12 13">
    <name type="scientific">Daphnia pulex</name>
    <name type="common">Water flea</name>
    <dbReference type="NCBI Taxonomy" id="6669"/>
    <lineage>
        <taxon>Eukaryota</taxon>
        <taxon>Metazoa</taxon>
        <taxon>Ecdysozoa</taxon>
        <taxon>Arthropoda</taxon>
        <taxon>Crustacea</taxon>
        <taxon>Branchiopoda</taxon>
        <taxon>Diplostraca</taxon>
        <taxon>Cladocera</taxon>
        <taxon>Anomopoda</taxon>
        <taxon>Daphniidae</taxon>
        <taxon>Daphnia</taxon>
    </lineage>
</organism>
<keyword evidence="6" id="KW-0325">Glycoprotein</keyword>
<sequence length="964" mass="109060">MKLGFWKSEKVKNHESLVENEVLDFHVESTSKVVHKARIFPVWISWILSLVLGIFVILLWILLDLHVDALWSQRQETVAILVDQLEELEFLISATEKTGSSCPYDVEDELKFDCFPQGNADENLCLKRGCCWSFTEKQSVPFCYYPSNYALYSFINVTQLNNSKVNGVVGYLKQTGYSGYPEEIPLLKLMATFETNNRLRVKIVDAMNKRYEVNVLDSLEAEDVLPVHDYDYTFSVNTDITGFSIARKSNQEVIFSTVGVGGFIYANQFLQISSFLPSGNIYGLGEHQDSLRHSTNWQRFALFNHDTVPDKGRNLYGSHPFYLVMENDGLSHGVFLKNSDPMEVILQPTPAITFRALGGIIDFYFFLGPTPQEVIEQYTEVIGRPAMPPYWGLGFHLCRYNYGSLNRTREIWERTRAAGIPFDVQWNDLDYMDTAKDFTYDRNTFAGLPEFVREVHSVGMHYIPLIDPGISNTESKLEYPPYDEGIAMNVFVKNSVDPDALPFVGKVWNTVSTVWPDFTHPNATEYWTNQLKTFHNEVPFDGAWIDMNEPSNFYSGTIDGCPATKWDNPPYTPAVVGDKLCFLTLCMSAGQYGGIHYDLHNLYGFTETIATNFALKQIRGKRPFIISRSTFPGQGHYGGHWSGDVVSDWTNLRRSITSILNYNMFGIPLVGADICGFNGNTTAALCQRWMELGAFYPFSRNHNTDDGIDQDPVALGPAVVEASRKALMVRYMLLPYLYTLFWHAHAHGRTVARPLFFEFPSDRQTYTIDTQFLWGAGLMVAPVLSASTEIIEVYLPRSLWYDFYNLQLISAGGKWTSLPAPLDTIPILLRGGYILPTQAPEVTTALTRVKPFDLLVALNETKQAAGDLYCDDGDTNDAYLLSQFNFIQFEASSNMIKSSVVNWNIESSSSTVRDVTVLGLSDPVSVVTVNGIPHSSFTFNTIKKVLFLKDLKLHLKNPFVISYQ</sequence>
<dbReference type="InterPro" id="IPR048395">
    <property type="entry name" value="Glyco_hydro_31_C"/>
</dbReference>
<name>E9H648_DAPPU</name>
<evidence type="ECO:0000256" key="7">
    <source>
        <dbReference type="ARBA" id="ARBA00023295"/>
    </source>
</evidence>
<dbReference type="Pfam" id="PF01055">
    <property type="entry name" value="Glyco_hydro_31_2nd"/>
    <property type="match status" value="1"/>
</dbReference>
<gene>
    <name evidence="12" type="ORF">DAPPUDRAFT_325909</name>
</gene>
<dbReference type="CDD" id="cd06602">
    <property type="entry name" value="GH31_MGAM_SI_GAA"/>
    <property type="match status" value="1"/>
</dbReference>
<dbReference type="Pfam" id="PF21365">
    <property type="entry name" value="Glyco_hydro_31_3rd"/>
    <property type="match status" value="1"/>
</dbReference>
<keyword evidence="7 9" id="KW-0326">Glycosidase</keyword>
<dbReference type="OMA" id="NYTASPF"/>
<dbReference type="SUPFAM" id="SSF57492">
    <property type="entry name" value="Trefoil"/>
    <property type="match status" value="1"/>
</dbReference>
<evidence type="ECO:0000256" key="10">
    <source>
        <dbReference type="SAM" id="Phobius"/>
    </source>
</evidence>
<dbReference type="CDD" id="cd14752">
    <property type="entry name" value="GH31_N"/>
    <property type="match status" value="1"/>
</dbReference>
<reference evidence="12 13" key="1">
    <citation type="journal article" date="2011" name="Science">
        <title>The ecoresponsive genome of Daphnia pulex.</title>
        <authorList>
            <person name="Colbourne J.K."/>
            <person name="Pfrender M.E."/>
            <person name="Gilbert D."/>
            <person name="Thomas W.K."/>
            <person name="Tucker A."/>
            <person name="Oakley T.H."/>
            <person name="Tokishita S."/>
            <person name="Aerts A."/>
            <person name="Arnold G.J."/>
            <person name="Basu M.K."/>
            <person name="Bauer D.J."/>
            <person name="Caceres C.E."/>
            <person name="Carmel L."/>
            <person name="Casola C."/>
            <person name="Choi J.H."/>
            <person name="Detter J.C."/>
            <person name="Dong Q."/>
            <person name="Dusheyko S."/>
            <person name="Eads B.D."/>
            <person name="Frohlich T."/>
            <person name="Geiler-Samerotte K.A."/>
            <person name="Gerlach D."/>
            <person name="Hatcher P."/>
            <person name="Jogdeo S."/>
            <person name="Krijgsveld J."/>
            <person name="Kriventseva E.V."/>
            <person name="Kultz D."/>
            <person name="Laforsch C."/>
            <person name="Lindquist E."/>
            <person name="Lopez J."/>
            <person name="Manak J.R."/>
            <person name="Muller J."/>
            <person name="Pangilinan J."/>
            <person name="Patwardhan R.P."/>
            <person name="Pitluck S."/>
            <person name="Pritham E.J."/>
            <person name="Rechtsteiner A."/>
            <person name="Rho M."/>
            <person name="Rogozin I.B."/>
            <person name="Sakarya O."/>
            <person name="Salamov A."/>
            <person name="Schaack S."/>
            <person name="Shapiro H."/>
            <person name="Shiga Y."/>
            <person name="Skalitzky C."/>
            <person name="Smith Z."/>
            <person name="Souvorov A."/>
            <person name="Sung W."/>
            <person name="Tang Z."/>
            <person name="Tsuchiya D."/>
            <person name="Tu H."/>
            <person name="Vos H."/>
            <person name="Wang M."/>
            <person name="Wolf Y.I."/>
            <person name="Yamagata H."/>
            <person name="Yamada T."/>
            <person name="Ye Y."/>
            <person name="Shaw J.R."/>
            <person name="Andrews J."/>
            <person name="Crease T.J."/>
            <person name="Tang H."/>
            <person name="Lucas S.M."/>
            <person name="Robertson H.M."/>
            <person name="Bork P."/>
            <person name="Koonin E.V."/>
            <person name="Zdobnov E.M."/>
            <person name="Grigoriev I.V."/>
            <person name="Lynch M."/>
            <person name="Boore J.L."/>
        </authorList>
    </citation>
    <scope>NUCLEOTIDE SEQUENCE [LARGE SCALE GENOMIC DNA]</scope>
</reference>
<dbReference type="CDD" id="cd00111">
    <property type="entry name" value="Trefoil"/>
    <property type="match status" value="1"/>
</dbReference>
<keyword evidence="10" id="KW-1133">Transmembrane helix</keyword>
<evidence type="ECO:0000313" key="12">
    <source>
        <dbReference type="EMBL" id="EFX72744.1"/>
    </source>
</evidence>
<feature type="domain" description="P-type" evidence="11">
    <location>
        <begin position="100"/>
        <end position="147"/>
    </location>
</feature>
<dbReference type="eggNOG" id="KOG1065">
    <property type="taxonomic scope" value="Eukaryota"/>
</dbReference>
<keyword evidence="5" id="KW-1015">Disulfide bond</keyword>
<dbReference type="Gene3D" id="2.60.40.1180">
    <property type="entry name" value="Golgi alpha-mannosidase II"/>
    <property type="match status" value="2"/>
</dbReference>
<dbReference type="Proteomes" id="UP000000305">
    <property type="component" value="Unassembled WGS sequence"/>
</dbReference>
<dbReference type="SUPFAM" id="SSF51445">
    <property type="entry name" value="(Trans)glycosidases"/>
    <property type="match status" value="1"/>
</dbReference>
<dbReference type="PANTHER" id="PTHR22762:SF131">
    <property type="entry name" value="GLYCOSIDE HYDROLASE FAMILY 31 N-TERMINAL DOMAIN-CONTAINING PROTEIN"/>
    <property type="match status" value="1"/>
</dbReference>
<dbReference type="FunFam" id="2.60.40.1180:FF:000001">
    <property type="entry name" value="Maltase-glucoamylase, intestinal"/>
    <property type="match status" value="1"/>
</dbReference>
<evidence type="ECO:0000256" key="6">
    <source>
        <dbReference type="ARBA" id="ARBA00023180"/>
    </source>
</evidence>
<keyword evidence="13" id="KW-1185">Reference proteome</keyword>
<dbReference type="InterPro" id="IPR017853">
    <property type="entry name" value="GH"/>
</dbReference>
<dbReference type="PROSITE" id="PS51448">
    <property type="entry name" value="P_TREFOIL_2"/>
    <property type="match status" value="1"/>
</dbReference>
<evidence type="ECO:0000256" key="3">
    <source>
        <dbReference type="ARBA" id="ARBA00022801"/>
    </source>
</evidence>
<dbReference type="SUPFAM" id="SSF74650">
    <property type="entry name" value="Galactose mutarotase-like"/>
    <property type="match status" value="1"/>
</dbReference>
<keyword evidence="10" id="KW-0812">Transmembrane</keyword>
<dbReference type="GO" id="GO:0004558">
    <property type="term" value="F:alpha-1,4-glucosidase activity"/>
    <property type="evidence" value="ECO:0000318"/>
    <property type="project" value="GO_Central"/>
</dbReference>
<evidence type="ECO:0000256" key="5">
    <source>
        <dbReference type="ARBA" id="ARBA00023157"/>
    </source>
</evidence>
<evidence type="ECO:0000256" key="1">
    <source>
        <dbReference type="ARBA" id="ARBA00004370"/>
    </source>
</evidence>
<keyword evidence="4 10" id="KW-0472">Membrane</keyword>
<dbReference type="AlphaFoldDB" id="E9H648"/>
<comment type="caution">
    <text evidence="8">Lacks conserved residue(s) required for the propagation of feature annotation.</text>
</comment>
<evidence type="ECO:0000259" key="11">
    <source>
        <dbReference type="PROSITE" id="PS51448"/>
    </source>
</evidence>
<evidence type="ECO:0000256" key="9">
    <source>
        <dbReference type="RuleBase" id="RU361185"/>
    </source>
</evidence>
<dbReference type="InterPro" id="IPR011013">
    <property type="entry name" value="Gal_mutarotase_sf_dom"/>
</dbReference>
<keyword evidence="3 9" id="KW-0378">Hydrolase</keyword>
<dbReference type="HOGENOM" id="CLU_000631_11_2_1"/>
<dbReference type="Gene3D" id="2.60.40.1760">
    <property type="entry name" value="glycosyl hydrolase (family 31)"/>
    <property type="match status" value="1"/>
</dbReference>
<dbReference type="PROSITE" id="PS00707">
    <property type="entry name" value="GLYCOSYL_HYDROL_F31_2"/>
    <property type="match status" value="1"/>
</dbReference>
<dbReference type="STRING" id="6669.E9H648"/>
<dbReference type="GO" id="GO:0005975">
    <property type="term" value="P:carbohydrate metabolic process"/>
    <property type="evidence" value="ECO:0007669"/>
    <property type="project" value="InterPro"/>
</dbReference>
<evidence type="ECO:0000313" key="13">
    <source>
        <dbReference type="Proteomes" id="UP000000305"/>
    </source>
</evidence>
<dbReference type="PhylomeDB" id="E9H648"/>
<dbReference type="SUPFAM" id="SSF51011">
    <property type="entry name" value="Glycosyl hydrolase domain"/>
    <property type="match status" value="1"/>
</dbReference>
<dbReference type="InterPro" id="IPR000322">
    <property type="entry name" value="Glyco_hydro_31_TIM"/>
</dbReference>
<evidence type="ECO:0000256" key="4">
    <source>
        <dbReference type="ARBA" id="ARBA00023136"/>
    </source>
</evidence>
<evidence type="ECO:0000256" key="2">
    <source>
        <dbReference type="ARBA" id="ARBA00007806"/>
    </source>
</evidence>
<dbReference type="Gene3D" id="4.10.110.10">
    <property type="entry name" value="Spasmolytic Protein, domain 1"/>
    <property type="match status" value="1"/>
</dbReference>
<dbReference type="InterPro" id="IPR000519">
    <property type="entry name" value="P_trefoil_dom"/>
</dbReference>
<dbReference type="InterPro" id="IPR025887">
    <property type="entry name" value="Glyco_hydro_31_N_dom"/>
</dbReference>
<dbReference type="InParanoid" id="E9H648"/>
<dbReference type="InterPro" id="IPR044913">
    <property type="entry name" value="P_trefoil_dom_sf"/>
</dbReference>
<dbReference type="EMBL" id="GL732596">
    <property type="protein sequence ID" value="EFX72744.1"/>
    <property type="molecule type" value="Genomic_DNA"/>
</dbReference>
<dbReference type="InterPro" id="IPR030459">
    <property type="entry name" value="Glyco_hydro_31_CS"/>
</dbReference>
<dbReference type="InterPro" id="IPR013780">
    <property type="entry name" value="Glyco_hydro_b"/>
</dbReference>
<dbReference type="GO" id="GO:0016020">
    <property type="term" value="C:membrane"/>
    <property type="evidence" value="ECO:0007669"/>
    <property type="project" value="UniProtKB-SubCell"/>
</dbReference>
<comment type="similarity">
    <text evidence="2 9">Belongs to the glycosyl hydrolase 31 family.</text>
</comment>
<dbReference type="KEGG" id="dpx:DAPPUDRAFT_325909"/>